<name>A0AC34QV26_9BILA</name>
<protein>
    <submittedName>
        <fullName evidence="2">Non-specific protein-tyrosine kinase</fullName>
    </submittedName>
</protein>
<dbReference type="WBParaSite" id="JU765_v2.g19681.t1">
    <property type="protein sequence ID" value="JU765_v2.g19681.t1"/>
    <property type="gene ID" value="JU765_v2.g19681"/>
</dbReference>
<proteinExistence type="predicted"/>
<dbReference type="Proteomes" id="UP000887576">
    <property type="component" value="Unplaced"/>
</dbReference>
<evidence type="ECO:0000313" key="2">
    <source>
        <dbReference type="WBParaSite" id="JU765_v2.g19681.t1"/>
    </source>
</evidence>
<accession>A0AC34QV26</accession>
<reference evidence="2" key="1">
    <citation type="submission" date="2022-11" db="UniProtKB">
        <authorList>
            <consortium name="WormBaseParasite"/>
        </authorList>
    </citation>
    <scope>IDENTIFICATION</scope>
</reference>
<organism evidence="1 2">
    <name type="scientific">Panagrolaimus sp. JU765</name>
    <dbReference type="NCBI Taxonomy" id="591449"/>
    <lineage>
        <taxon>Eukaryota</taxon>
        <taxon>Metazoa</taxon>
        <taxon>Ecdysozoa</taxon>
        <taxon>Nematoda</taxon>
        <taxon>Chromadorea</taxon>
        <taxon>Rhabditida</taxon>
        <taxon>Tylenchina</taxon>
        <taxon>Panagrolaimomorpha</taxon>
        <taxon>Panagrolaimoidea</taxon>
        <taxon>Panagrolaimidae</taxon>
        <taxon>Panagrolaimus</taxon>
    </lineage>
</organism>
<evidence type="ECO:0000313" key="1">
    <source>
        <dbReference type="Proteomes" id="UP000887576"/>
    </source>
</evidence>
<sequence length="689" mass="78039">MGSGEEVEKNNNQYEPIGNGEKGGSEQGNNPENQENEGGQGGTTVVLKANADNQLEQVEKEEAGSKPISPAISPANNQYEPIQMNQDAPAAPPPPETANDEEESESSDDGILAGLQSDDVFHGMLPDEDIARLVRNNGDYILHTVEKEEGKGRVIGMTVFFNDKRHFIQVKSGGNEVTFDMIHYKKTILDLTKYHLEEKIPVTKEESTGAPIVPTKPILRETWELRHSDILLEEKLGEGAFGEVRKGVLQQRNKGPITVAVKVIKGDVTKEAVEEAMKEARIMRRYVHPNVVRFYGVQAEIEPFMLVMEFVKGGSLDGYLKKNAPSITVQQKAHMCCDAAMGLEYLHMQGCIHRDIAARNCLMDILTRKLKLSDFGLSCIGNMATLDPKKPAPIRWLAPEVIKTAMFGKPADVWSFGILCWEIYMDAAVPYKEYSMAEVQTRIQDDNFRLKMPMTCQTEIRKLVSRCWIGHPNNRPSMADCVKVLKPLFDEKVKYMSDDAVKQARKKNKDKKHKKKKVTKTREEKKKKDENSAPKPKERRAKSQNANGKKKSKTKSSNSTGKRSSNRDDDDEDVSKSKEKLKKKKKNKRGKESREVRDKESDHDRDRDRDRDESMDTKKKKGKNGRLRKRESKAADPNDEEDNEGRSGAKRKNRHDKNKNSPPKKERKKPSKETREEARRSAGKKSKRK</sequence>